<evidence type="ECO:0000313" key="9">
    <source>
        <dbReference type="EMBL" id="KIQ01367.1"/>
    </source>
</evidence>
<dbReference type="SUPFAM" id="SSF53850">
    <property type="entry name" value="Periplasmic binding protein-like II"/>
    <property type="match status" value="1"/>
</dbReference>
<comment type="subcellular location">
    <subcellularLocation>
        <location evidence="1">Cell envelope</location>
    </subcellularLocation>
</comment>
<evidence type="ECO:0000256" key="6">
    <source>
        <dbReference type="ARBA" id="ARBA00022927"/>
    </source>
</evidence>
<keyword evidence="5" id="KW-0571">Peptide transport</keyword>
<dbReference type="FunFam" id="3.90.76.10:FF:000007">
    <property type="entry name" value="Dipeptide ABC transporter periplasmic dipeptide-binding protein"/>
    <property type="match status" value="1"/>
</dbReference>
<dbReference type="InterPro" id="IPR039424">
    <property type="entry name" value="SBP_5"/>
</dbReference>
<name>A0A0D0KP52_9PSED</name>
<organism evidence="9 10">
    <name type="scientific">Pseudomonas fulva</name>
    <dbReference type="NCBI Taxonomy" id="47880"/>
    <lineage>
        <taxon>Bacteria</taxon>
        <taxon>Pseudomonadati</taxon>
        <taxon>Pseudomonadota</taxon>
        <taxon>Gammaproteobacteria</taxon>
        <taxon>Pseudomonadales</taxon>
        <taxon>Pseudomonadaceae</taxon>
        <taxon>Pseudomonas</taxon>
    </lineage>
</organism>
<keyword evidence="6" id="KW-0653">Protein transport</keyword>
<dbReference type="GO" id="GO:0015833">
    <property type="term" value="P:peptide transport"/>
    <property type="evidence" value="ECO:0007669"/>
    <property type="project" value="UniProtKB-KW"/>
</dbReference>
<dbReference type="InterPro" id="IPR000914">
    <property type="entry name" value="SBP_5_dom"/>
</dbReference>
<reference evidence="9 10" key="1">
    <citation type="submission" date="2014-12" db="EMBL/GenBank/DDBJ databases">
        <title>16Stimator: statistical estimation of ribosomal gene copy numbers from draft genome assemblies.</title>
        <authorList>
            <person name="Perisin M.A."/>
            <person name="Vetter M."/>
            <person name="Gilbert J.A."/>
            <person name="Bergelson J."/>
        </authorList>
    </citation>
    <scope>NUCLEOTIDE SEQUENCE [LARGE SCALE GENOMIC DNA]</scope>
    <source>
        <strain evidence="9 10">MEJ086</strain>
    </source>
</reference>
<dbReference type="GO" id="GO:0030288">
    <property type="term" value="C:outer membrane-bounded periplasmic space"/>
    <property type="evidence" value="ECO:0007669"/>
    <property type="project" value="UniProtKB-ARBA"/>
</dbReference>
<feature type="domain" description="Solute-binding protein family 5" evidence="8">
    <location>
        <begin position="78"/>
        <end position="444"/>
    </location>
</feature>
<accession>A0A0D0KP52</accession>
<evidence type="ECO:0000313" key="10">
    <source>
        <dbReference type="Proteomes" id="UP000032068"/>
    </source>
</evidence>
<dbReference type="InterPro" id="IPR030678">
    <property type="entry name" value="Peptide/Ni-bd"/>
</dbReference>
<dbReference type="Pfam" id="PF00496">
    <property type="entry name" value="SBP_bac_5"/>
    <property type="match status" value="1"/>
</dbReference>
<evidence type="ECO:0000256" key="3">
    <source>
        <dbReference type="ARBA" id="ARBA00022448"/>
    </source>
</evidence>
<dbReference type="EMBL" id="JXQW01000022">
    <property type="protein sequence ID" value="KIQ01367.1"/>
    <property type="molecule type" value="Genomic_DNA"/>
</dbReference>
<evidence type="ECO:0000256" key="7">
    <source>
        <dbReference type="SAM" id="SignalP"/>
    </source>
</evidence>
<proteinExistence type="inferred from homology"/>
<keyword evidence="3" id="KW-0813">Transport</keyword>
<dbReference type="GO" id="GO:0015031">
    <property type="term" value="P:protein transport"/>
    <property type="evidence" value="ECO:0007669"/>
    <property type="project" value="UniProtKB-KW"/>
</dbReference>
<dbReference type="PIRSF" id="PIRSF002741">
    <property type="entry name" value="MppA"/>
    <property type="match status" value="1"/>
</dbReference>
<comment type="caution">
    <text evidence="9">The sequence shown here is derived from an EMBL/GenBank/DDBJ whole genome shotgun (WGS) entry which is preliminary data.</text>
</comment>
<sequence length="537" mass="59141">MIKPIPHLVAGLLAATLALGSVTTVQAKTPADQLIVGMSMINLLSLDPAAATGLDVSEVNANLYDMLLVQDAAAPDNLVPALAERWEVSDDHKTLTFHLRSGVKFHSGNELTAQDVIWSLQRVLKLNLALASTWKAYGFTADNVEQQIRAPDDHTVVVELARPTDPMLVLNTLATSPSAFILDKKEVLKHDKNGDMGGAWLTTNAAGSGPFVLNAWRANDVILMTRFEDYWGGPAKLKRVVMRNMTESQSLRLMVERGDLDIARGMSAPDITALSSSDKVKTQTVQRGTLYYLALSTKQPMFADARVRKAVRSLIDYQGINEVVMPHYGTLNQRPMPLGLPARLDDPGYRLNVEEAKKLLAEAGYPDGFQTTIRVLAEPPFINIASSVQSTLAQAGIKARIVTGTGTQVYGSMRERTFDIIVGRGGGGAERHPHSSLRTLVYNPDNRDEAKLSNFQGWRTSFYSPELNALIEKAEVEPDKQTQMDLYHQFQNLYDEQVGAIMPISQMTDTVVIYHDVVGYIGHSAATTRYKDVHKDR</sequence>
<dbReference type="GO" id="GO:1904680">
    <property type="term" value="F:peptide transmembrane transporter activity"/>
    <property type="evidence" value="ECO:0007669"/>
    <property type="project" value="TreeGrafter"/>
</dbReference>
<feature type="signal peptide" evidence="7">
    <location>
        <begin position="1"/>
        <end position="27"/>
    </location>
</feature>
<evidence type="ECO:0000259" key="8">
    <source>
        <dbReference type="Pfam" id="PF00496"/>
    </source>
</evidence>
<gene>
    <name evidence="9" type="ORF">RU08_08330</name>
</gene>
<dbReference type="CDD" id="cd08512">
    <property type="entry name" value="PBP2_NikA_DppA_OppA_like_7"/>
    <property type="match status" value="1"/>
</dbReference>
<comment type="similarity">
    <text evidence="2">Belongs to the bacterial solute-binding protein 5 family.</text>
</comment>
<dbReference type="Proteomes" id="UP000032068">
    <property type="component" value="Unassembled WGS sequence"/>
</dbReference>
<dbReference type="Gene3D" id="3.90.76.10">
    <property type="entry name" value="Dipeptide-binding Protein, Domain 1"/>
    <property type="match status" value="1"/>
</dbReference>
<keyword evidence="4 7" id="KW-0732">Signal</keyword>
<protein>
    <submittedName>
        <fullName evidence="9">ABC transporter substrate-binding protein</fullName>
    </submittedName>
</protein>
<dbReference type="Gene3D" id="3.10.105.10">
    <property type="entry name" value="Dipeptide-binding Protein, Domain 3"/>
    <property type="match status" value="1"/>
</dbReference>
<dbReference type="PANTHER" id="PTHR30290:SF10">
    <property type="entry name" value="PERIPLASMIC OLIGOPEPTIDE-BINDING PROTEIN-RELATED"/>
    <property type="match status" value="1"/>
</dbReference>
<evidence type="ECO:0000256" key="2">
    <source>
        <dbReference type="ARBA" id="ARBA00005695"/>
    </source>
</evidence>
<evidence type="ECO:0000256" key="5">
    <source>
        <dbReference type="ARBA" id="ARBA00022856"/>
    </source>
</evidence>
<dbReference type="RefSeq" id="WP_042553326.1">
    <property type="nucleotide sequence ID" value="NZ_JXQW01000022.1"/>
</dbReference>
<evidence type="ECO:0000256" key="4">
    <source>
        <dbReference type="ARBA" id="ARBA00022729"/>
    </source>
</evidence>
<dbReference type="AlphaFoldDB" id="A0A0D0KP52"/>
<dbReference type="PANTHER" id="PTHR30290">
    <property type="entry name" value="PERIPLASMIC BINDING COMPONENT OF ABC TRANSPORTER"/>
    <property type="match status" value="1"/>
</dbReference>
<dbReference type="GO" id="GO:0043190">
    <property type="term" value="C:ATP-binding cassette (ABC) transporter complex"/>
    <property type="evidence" value="ECO:0007669"/>
    <property type="project" value="InterPro"/>
</dbReference>
<dbReference type="Gene3D" id="3.40.190.10">
    <property type="entry name" value="Periplasmic binding protein-like II"/>
    <property type="match status" value="1"/>
</dbReference>
<feature type="chain" id="PRO_5002226339" evidence="7">
    <location>
        <begin position="28"/>
        <end position="537"/>
    </location>
</feature>
<evidence type="ECO:0000256" key="1">
    <source>
        <dbReference type="ARBA" id="ARBA00004196"/>
    </source>
</evidence>